<gene>
    <name evidence="10" type="ORF">AWN68_15500</name>
</gene>
<evidence type="ECO:0000256" key="6">
    <source>
        <dbReference type="ARBA" id="ARBA00038076"/>
    </source>
</evidence>
<evidence type="ECO:0000259" key="8">
    <source>
        <dbReference type="Pfam" id="PF02687"/>
    </source>
</evidence>
<evidence type="ECO:0000256" key="2">
    <source>
        <dbReference type="ARBA" id="ARBA00022475"/>
    </source>
</evidence>
<protein>
    <recommendedName>
        <fullName evidence="12">ABC3 transporter permease protein domain-containing protein</fullName>
    </recommendedName>
</protein>
<evidence type="ECO:0000313" key="11">
    <source>
        <dbReference type="Proteomes" id="UP000075615"/>
    </source>
</evidence>
<evidence type="ECO:0000256" key="4">
    <source>
        <dbReference type="ARBA" id="ARBA00022989"/>
    </source>
</evidence>
<keyword evidence="2" id="KW-1003">Cell membrane</keyword>
<keyword evidence="4 7" id="KW-1133">Transmembrane helix</keyword>
<dbReference type="Pfam" id="PF02687">
    <property type="entry name" value="FtsX"/>
    <property type="match status" value="2"/>
</dbReference>
<dbReference type="STRING" id="296218.AWN68_15500"/>
<evidence type="ECO:0000256" key="1">
    <source>
        <dbReference type="ARBA" id="ARBA00004651"/>
    </source>
</evidence>
<feature type="domain" description="ABC3 transporter permease C-terminal" evidence="8">
    <location>
        <begin position="696"/>
        <end position="799"/>
    </location>
</feature>
<evidence type="ECO:0000313" key="10">
    <source>
        <dbReference type="EMBL" id="KYG82246.1"/>
    </source>
</evidence>
<keyword evidence="3 7" id="KW-0812">Transmembrane</keyword>
<reference evidence="10 11" key="1">
    <citation type="submission" date="2016-01" db="EMBL/GenBank/DDBJ databases">
        <title>Genome sequencing of Roseivirga echinicomitans KMM 6058.</title>
        <authorList>
            <person name="Selvaratnam C."/>
            <person name="Thevarajoo S."/>
            <person name="Goh K.M."/>
            <person name="Ee R."/>
            <person name="Chan K.-G."/>
            <person name="Chong C.S."/>
        </authorList>
    </citation>
    <scope>NUCLEOTIDE SEQUENCE [LARGE SCALE GENOMIC DNA]</scope>
    <source>
        <strain evidence="10 11">KMM 6058</strain>
    </source>
</reference>
<evidence type="ECO:0000256" key="3">
    <source>
        <dbReference type="ARBA" id="ARBA00022692"/>
    </source>
</evidence>
<feature type="transmembrane region" description="Helical" evidence="7">
    <location>
        <begin position="294"/>
        <end position="316"/>
    </location>
</feature>
<feature type="transmembrane region" description="Helical" evidence="7">
    <location>
        <begin position="739"/>
        <end position="762"/>
    </location>
</feature>
<comment type="subcellular location">
    <subcellularLocation>
        <location evidence="1">Cell membrane</location>
        <topology evidence="1">Multi-pass membrane protein</topology>
    </subcellularLocation>
</comment>
<keyword evidence="11" id="KW-1185">Reference proteome</keyword>
<organism evidence="10 11">
    <name type="scientific">Roseivirga echinicomitans</name>
    <dbReference type="NCBI Taxonomy" id="296218"/>
    <lineage>
        <taxon>Bacteria</taxon>
        <taxon>Pseudomonadati</taxon>
        <taxon>Bacteroidota</taxon>
        <taxon>Cytophagia</taxon>
        <taxon>Cytophagales</taxon>
        <taxon>Roseivirgaceae</taxon>
        <taxon>Roseivirga</taxon>
    </lineage>
</organism>
<evidence type="ECO:0000256" key="5">
    <source>
        <dbReference type="ARBA" id="ARBA00023136"/>
    </source>
</evidence>
<dbReference type="RefSeq" id="WP_068412946.1">
    <property type="nucleotide sequence ID" value="NZ_LRDB01000004.1"/>
</dbReference>
<dbReference type="OrthoDB" id="973517at2"/>
<dbReference type="AlphaFoldDB" id="A0A150XU84"/>
<dbReference type="PANTHER" id="PTHR30572:SF4">
    <property type="entry name" value="ABC TRANSPORTER PERMEASE YTRF"/>
    <property type="match status" value="1"/>
</dbReference>
<dbReference type="EMBL" id="LRDB01000004">
    <property type="protein sequence ID" value="KYG82246.1"/>
    <property type="molecule type" value="Genomic_DNA"/>
</dbReference>
<dbReference type="GO" id="GO:0022857">
    <property type="term" value="F:transmembrane transporter activity"/>
    <property type="evidence" value="ECO:0007669"/>
    <property type="project" value="TreeGrafter"/>
</dbReference>
<dbReference type="Proteomes" id="UP000075615">
    <property type="component" value="Unassembled WGS sequence"/>
</dbReference>
<dbReference type="Pfam" id="PF12704">
    <property type="entry name" value="MacB_PCD"/>
    <property type="match status" value="1"/>
</dbReference>
<feature type="domain" description="MacB-like periplasmic core" evidence="9">
    <location>
        <begin position="20"/>
        <end position="219"/>
    </location>
</feature>
<dbReference type="InterPro" id="IPR025857">
    <property type="entry name" value="MacB_PCD"/>
</dbReference>
<feature type="domain" description="ABC3 transporter permease C-terminal" evidence="8">
    <location>
        <begin position="302"/>
        <end position="413"/>
    </location>
</feature>
<feature type="transmembrane region" description="Helical" evidence="7">
    <location>
        <begin position="343"/>
        <end position="372"/>
    </location>
</feature>
<comment type="similarity">
    <text evidence="6">Belongs to the ABC-4 integral membrane protein family.</text>
</comment>
<evidence type="ECO:0000256" key="7">
    <source>
        <dbReference type="SAM" id="Phobius"/>
    </source>
</evidence>
<feature type="transmembrane region" description="Helical" evidence="7">
    <location>
        <begin position="443"/>
        <end position="465"/>
    </location>
</feature>
<comment type="caution">
    <text evidence="10">The sequence shown here is derived from an EMBL/GenBank/DDBJ whole genome shotgun (WGS) entry which is preliminary data.</text>
</comment>
<feature type="transmembrane region" description="Helical" evidence="7">
    <location>
        <begin position="392"/>
        <end position="419"/>
    </location>
</feature>
<feature type="transmembrane region" description="Helical" evidence="7">
    <location>
        <begin position="782"/>
        <end position="799"/>
    </location>
</feature>
<accession>A0A150XU84</accession>
<sequence>MLKNFLLVSYRNLRENKGASFLNILSLSLGMAACLFIFQYLYFEYTFDSFSNSNHVYRIETDTYGFNSLEKKDALTAPFIGPELEKTFNEIENTTRLMPFSDNGTAFFSQTQTDGSSHPLYVERVYFAENSLLELFSIELIEGDRKEALSDPNTILVSESGAQKLFREDSEKGISILGKTLKTGRKGIDENVYTITGIFKDFPIKSHLQANMLVSLSSPESGLSFSSGIKSPILYTYLLEKPNSSVQSIQTKASNHVYPPLITDTLESRISFLPIQEIHLNSTSSNEPSPRANIVFLTFLGLVGLIILILSCTNYVNSAIINSIDRAKEVGVRKLLGIAPKQLMLSFLGEAFMINLLAGVLAFFNFIVGLRLMKLYTKVDYPVPMEWETLKIGLVFVLVLVIVSTILSGIYPATFLSALKPIEALRGKAQVLNSKLSSKGSKVIRFLLVFQIAMGIGFLSAVYIVHQQLEFLKSHDSQSIELKVTAKFPGVGGTNQAYIDKFKRFIQAQSSDSIKEVNLTNLYNGQIKKTQRVKPFYLVDHQQDTTQANYQLYVIDHQYWKDSVQIFLAGRNFSPQFSVDFDKVIINESAMQALGFTEPDSLLGKQVGQYNGYLNVSGVIKNNSAMEPPKAYVTGINHPTFFQMTVKSEGSSSEKIMATLDHLESTWASQFPNFYFLDRQYNDQLAMEENILSLFFFFSLIAILIASLGMFGLSSFTAYKRTKEIGIRKVLGAHAGQILVLLLYDFLVLIFYASILTLPVVIYGAREWLANYAVRINLSPTLVLFPILMMLMICIVIILKQCWKTVVSSPVSSLEVN</sequence>
<dbReference type="PANTHER" id="PTHR30572">
    <property type="entry name" value="MEMBRANE COMPONENT OF TRANSPORTER-RELATED"/>
    <property type="match status" value="1"/>
</dbReference>
<name>A0A150XU84_9BACT</name>
<evidence type="ECO:0000259" key="9">
    <source>
        <dbReference type="Pfam" id="PF12704"/>
    </source>
</evidence>
<feature type="transmembrane region" description="Helical" evidence="7">
    <location>
        <begin position="21"/>
        <end position="43"/>
    </location>
</feature>
<dbReference type="InterPro" id="IPR003838">
    <property type="entry name" value="ABC3_permease_C"/>
</dbReference>
<dbReference type="PROSITE" id="PS51257">
    <property type="entry name" value="PROKAR_LIPOPROTEIN"/>
    <property type="match status" value="1"/>
</dbReference>
<keyword evidence="5 7" id="KW-0472">Membrane</keyword>
<feature type="transmembrane region" description="Helical" evidence="7">
    <location>
        <begin position="694"/>
        <end position="719"/>
    </location>
</feature>
<dbReference type="GO" id="GO:0005886">
    <property type="term" value="C:plasma membrane"/>
    <property type="evidence" value="ECO:0007669"/>
    <property type="project" value="UniProtKB-SubCell"/>
</dbReference>
<evidence type="ECO:0008006" key="12">
    <source>
        <dbReference type="Google" id="ProtNLM"/>
    </source>
</evidence>
<proteinExistence type="inferred from homology"/>
<dbReference type="InterPro" id="IPR050250">
    <property type="entry name" value="Macrolide_Exporter_MacB"/>
</dbReference>